<protein>
    <submittedName>
        <fullName evidence="2">Uncharacterized protein</fullName>
    </submittedName>
</protein>
<evidence type="ECO:0000313" key="3">
    <source>
        <dbReference type="Proteomes" id="UP000198504"/>
    </source>
</evidence>
<reference evidence="3" key="1">
    <citation type="submission" date="2016-10" db="EMBL/GenBank/DDBJ databases">
        <authorList>
            <person name="Varghese N."/>
            <person name="Submissions S."/>
        </authorList>
    </citation>
    <scope>NUCLEOTIDE SEQUENCE [LARGE SCALE GENOMIC DNA]</scope>
    <source>
        <strain evidence="3">CGMCC 4.6856</strain>
    </source>
</reference>
<feature type="transmembrane region" description="Helical" evidence="1">
    <location>
        <begin position="105"/>
        <end position="126"/>
    </location>
</feature>
<evidence type="ECO:0000256" key="1">
    <source>
        <dbReference type="SAM" id="Phobius"/>
    </source>
</evidence>
<keyword evidence="1" id="KW-1133">Transmembrane helix</keyword>
<dbReference type="EMBL" id="FOFA01000002">
    <property type="protein sequence ID" value="SEQ16104.1"/>
    <property type="molecule type" value="Genomic_DNA"/>
</dbReference>
<dbReference type="RefSeq" id="WP_091178450.1">
    <property type="nucleotide sequence ID" value="NZ_FOFA01000002.1"/>
</dbReference>
<keyword evidence="1" id="KW-0472">Membrane</keyword>
<keyword evidence="1" id="KW-0812">Transmembrane</keyword>
<dbReference type="Proteomes" id="UP000198504">
    <property type="component" value="Unassembled WGS sequence"/>
</dbReference>
<dbReference type="STRING" id="1036181.SAMN05421756_102628"/>
<dbReference type="OrthoDB" id="5198533at2"/>
<dbReference type="AlphaFoldDB" id="A0A1H9DRG3"/>
<gene>
    <name evidence="2" type="ORF">SAMN05421756_102628</name>
</gene>
<accession>A0A1H9DRG3</accession>
<sequence length="204" mass="21550">MRIYAQRRGRLATQVASDVAVAAWAVVWAVAGVLVDASVSALAGPARDTARTARTLSGQLGEAATSAGQVPGLGDQLRRPFDAASGSLGDLVATADAQAASIERLAAVLGWLVFLIPVTTVLLVWLPRRVRFVRRAHAAQRFIDAQADLDLFALRAMANQPMHVLAGISDDPVGAWRAGDRRVIDALAEVELRDAGLLLPTRAS</sequence>
<organism evidence="2 3">
    <name type="scientific">Microlunatus flavus</name>
    <dbReference type="NCBI Taxonomy" id="1036181"/>
    <lineage>
        <taxon>Bacteria</taxon>
        <taxon>Bacillati</taxon>
        <taxon>Actinomycetota</taxon>
        <taxon>Actinomycetes</taxon>
        <taxon>Propionibacteriales</taxon>
        <taxon>Propionibacteriaceae</taxon>
        <taxon>Microlunatus</taxon>
    </lineage>
</organism>
<keyword evidence="3" id="KW-1185">Reference proteome</keyword>
<feature type="transmembrane region" description="Helical" evidence="1">
    <location>
        <begin position="21"/>
        <end position="43"/>
    </location>
</feature>
<proteinExistence type="predicted"/>
<evidence type="ECO:0000313" key="2">
    <source>
        <dbReference type="EMBL" id="SEQ16104.1"/>
    </source>
</evidence>
<name>A0A1H9DRG3_9ACTN</name>